<dbReference type="Pfam" id="PF00331">
    <property type="entry name" value="Glyco_hydro_10"/>
    <property type="match status" value="1"/>
</dbReference>
<evidence type="ECO:0000256" key="7">
    <source>
        <dbReference type="SAM" id="SignalP"/>
    </source>
</evidence>
<keyword evidence="3 6" id="KW-0326">Glycosidase</keyword>
<keyword evidence="1 6" id="KW-0378">Hydrolase</keyword>
<dbReference type="InterPro" id="IPR031158">
    <property type="entry name" value="GH10_AS"/>
</dbReference>
<feature type="signal peptide" evidence="7">
    <location>
        <begin position="1"/>
        <end position="20"/>
    </location>
</feature>
<dbReference type="EC" id="3.2.1.8" evidence="6"/>
<feature type="active site" description="Nucleophile" evidence="5">
    <location>
        <position position="261"/>
    </location>
</feature>
<evidence type="ECO:0000256" key="4">
    <source>
        <dbReference type="ARBA" id="ARBA00023326"/>
    </source>
</evidence>
<evidence type="ECO:0000256" key="1">
    <source>
        <dbReference type="ARBA" id="ARBA00022801"/>
    </source>
</evidence>
<keyword evidence="2 6" id="KW-0119">Carbohydrate metabolism</keyword>
<dbReference type="GO" id="GO:0045493">
    <property type="term" value="P:xylan catabolic process"/>
    <property type="evidence" value="ECO:0007669"/>
    <property type="project" value="UniProtKB-KW"/>
</dbReference>
<evidence type="ECO:0000313" key="9">
    <source>
        <dbReference type="EMBL" id="CAD21011.1"/>
    </source>
</evidence>
<name>Q8GBY5_SEGBR</name>
<evidence type="ECO:0000256" key="3">
    <source>
        <dbReference type="ARBA" id="ARBA00023295"/>
    </source>
</evidence>
<dbReference type="InterPro" id="IPR044846">
    <property type="entry name" value="GH10"/>
</dbReference>
<keyword evidence="7" id="KW-0732">Signal</keyword>
<evidence type="ECO:0000256" key="5">
    <source>
        <dbReference type="PROSITE-ProRule" id="PRU10061"/>
    </source>
</evidence>
<dbReference type="PROSITE" id="PS51760">
    <property type="entry name" value="GH10_2"/>
    <property type="match status" value="1"/>
</dbReference>
<dbReference type="GO" id="GO:0031176">
    <property type="term" value="F:endo-1,4-beta-xylanase activity"/>
    <property type="evidence" value="ECO:0007669"/>
    <property type="project" value="UniProtKB-EC"/>
</dbReference>
<accession>Q8GBY5</accession>
<comment type="similarity">
    <text evidence="6">Belongs to the glycosyl hydrolase 10 (cellulase F) family.</text>
</comment>
<evidence type="ECO:0000256" key="6">
    <source>
        <dbReference type="RuleBase" id="RU361174"/>
    </source>
</evidence>
<evidence type="ECO:0000256" key="2">
    <source>
        <dbReference type="ARBA" id="ARBA00023277"/>
    </source>
</evidence>
<dbReference type="Gene3D" id="3.20.20.80">
    <property type="entry name" value="Glycosidases"/>
    <property type="match status" value="1"/>
</dbReference>
<gene>
    <name evidence="9" type="primary">xynA</name>
</gene>
<dbReference type="AlphaFoldDB" id="Q8GBY5"/>
<keyword evidence="4 6" id="KW-0624">Polysaccharide degradation</keyword>
<sequence>MRKLTQFCLGLMLLPIAAVAQNQPTMKDVLGKYFLVGTALNSHQIWTHDPKIVHAITDNFNSVVAENCMKGEIIHPEEDYYDWHDADQLVKFAEQHKMTVHGHCLVWHSQAPKWMFTDKEGKEVTREVLIDRMYHHITNVVKRYKGKIKGWDVVNEAILDNGEYRQSPYYKIIGPDFIKLAFIFAHQADPDAELYYNDYSMSIPAKRNAVVKLVKELKAAGCRIDAVGMQSHNGFNYPNLEDYENSIKAFIAAGVDVQFTELDVNMLPNPKSFGGAEISQNYKYNKELNPYVNGLTKAAQKTFDQQYLSSFKIYRKYVDHIKRVTLWGVDDGSSWLNGWPVPGRTNYGLLIDRNYKVKPVVKEIIKLYE</sequence>
<evidence type="ECO:0000259" key="8">
    <source>
        <dbReference type="PROSITE" id="PS51760"/>
    </source>
</evidence>
<reference evidence="9" key="1">
    <citation type="journal article" date="2003" name="J. Bacteriol.">
        <title>Involvement of the multidomain regulatory protein XynR in positive control of xylanase gene expression in the ruminal anaerobe Prevotella bryantii B(1)4.</title>
        <authorList>
            <person name="Miyazaki K."/>
            <person name="Miyamoto H."/>
            <person name="Mercer D.K."/>
            <person name="Hirase T."/>
            <person name="Martin J.C."/>
            <person name="Kojima Y."/>
            <person name="Flint H.J."/>
        </authorList>
    </citation>
    <scope>NUCLEOTIDE SEQUENCE</scope>
    <source>
        <strain evidence="9">B14</strain>
    </source>
</reference>
<protein>
    <recommendedName>
        <fullName evidence="6">Beta-xylanase</fullName>
        <ecNumber evidence="6">3.2.1.8</ecNumber>
    </recommendedName>
</protein>
<dbReference type="PROSITE" id="PS00591">
    <property type="entry name" value="GH10_1"/>
    <property type="match status" value="1"/>
</dbReference>
<dbReference type="CAZy" id="GH10">
    <property type="family name" value="Glycoside Hydrolase Family 10"/>
</dbReference>
<dbReference type="SMART" id="SM00633">
    <property type="entry name" value="Glyco_10"/>
    <property type="match status" value="1"/>
</dbReference>
<dbReference type="EMBL" id="AJ428204">
    <property type="protein sequence ID" value="CAD21011.1"/>
    <property type="molecule type" value="Genomic_DNA"/>
</dbReference>
<organism evidence="9">
    <name type="scientific">Segatella bryantii</name>
    <name type="common">Prevotella bryantii</name>
    <dbReference type="NCBI Taxonomy" id="77095"/>
    <lineage>
        <taxon>Bacteria</taxon>
        <taxon>Pseudomonadati</taxon>
        <taxon>Bacteroidota</taxon>
        <taxon>Bacteroidia</taxon>
        <taxon>Bacteroidales</taxon>
        <taxon>Prevotellaceae</taxon>
        <taxon>Segatella</taxon>
    </lineage>
</organism>
<dbReference type="PRINTS" id="PR00134">
    <property type="entry name" value="GLHYDRLASE10"/>
</dbReference>
<dbReference type="PANTHER" id="PTHR31490">
    <property type="entry name" value="GLYCOSYL HYDROLASE"/>
    <property type="match status" value="1"/>
</dbReference>
<feature type="chain" id="PRO_5004305974" description="Beta-xylanase" evidence="7">
    <location>
        <begin position="21"/>
        <end position="369"/>
    </location>
</feature>
<dbReference type="SUPFAM" id="SSF51445">
    <property type="entry name" value="(Trans)glycosidases"/>
    <property type="match status" value="1"/>
</dbReference>
<dbReference type="InterPro" id="IPR001000">
    <property type="entry name" value="GH10_dom"/>
</dbReference>
<dbReference type="PANTHER" id="PTHR31490:SF90">
    <property type="entry name" value="ENDO-1,4-BETA-XYLANASE A"/>
    <property type="match status" value="1"/>
</dbReference>
<feature type="domain" description="GH10" evidence="8">
    <location>
        <begin position="20"/>
        <end position="367"/>
    </location>
</feature>
<comment type="catalytic activity">
    <reaction evidence="6">
        <text>Endohydrolysis of (1-&gt;4)-beta-D-xylosidic linkages in xylans.</text>
        <dbReference type="EC" id="3.2.1.8"/>
    </reaction>
</comment>
<dbReference type="InterPro" id="IPR017853">
    <property type="entry name" value="GH"/>
</dbReference>
<proteinExistence type="inferred from homology"/>
<keyword evidence="9" id="KW-0858">Xylan degradation</keyword>